<evidence type="ECO:0000313" key="6">
    <source>
        <dbReference type="Proteomes" id="UP001189429"/>
    </source>
</evidence>
<evidence type="ECO:0000256" key="3">
    <source>
        <dbReference type="ARBA" id="ARBA00022806"/>
    </source>
</evidence>
<dbReference type="InterPro" id="IPR050520">
    <property type="entry name" value="INO80/SWR1_helicase"/>
</dbReference>
<evidence type="ECO:0000256" key="2">
    <source>
        <dbReference type="ARBA" id="ARBA00022741"/>
    </source>
</evidence>
<keyword evidence="3" id="KW-0378">Hydrolase</keyword>
<keyword evidence="6" id="KW-1185">Reference proteome</keyword>
<dbReference type="PANTHER" id="PTHR45685">
    <property type="entry name" value="HELICASE SRCAP-RELATED"/>
    <property type="match status" value="1"/>
</dbReference>
<gene>
    <name evidence="5" type="ORF">PCOR1329_LOCUS18707</name>
</gene>
<evidence type="ECO:0000256" key="4">
    <source>
        <dbReference type="ARBA" id="ARBA00022840"/>
    </source>
</evidence>
<sequence length="58" mass="6686">MLDLLESFANHNRFTYVRLDGTVKVDRRQALVDSFNSDPRGTMADFCLFHPRALAVWA</sequence>
<dbReference type="PANTHER" id="PTHR45685:SF1">
    <property type="entry name" value="HELICASE SRCAP"/>
    <property type="match status" value="1"/>
</dbReference>
<dbReference type="Gene3D" id="3.40.50.300">
    <property type="entry name" value="P-loop containing nucleotide triphosphate hydrolases"/>
    <property type="match status" value="1"/>
</dbReference>
<keyword evidence="4" id="KW-0067">ATP-binding</keyword>
<evidence type="ECO:0000313" key="5">
    <source>
        <dbReference type="EMBL" id="CAK0815394.1"/>
    </source>
</evidence>
<dbReference type="InterPro" id="IPR027417">
    <property type="entry name" value="P-loop_NTPase"/>
</dbReference>
<name>A0ABN9R915_9DINO</name>
<protein>
    <submittedName>
        <fullName evidence="5">Uncharacterized protein</fullName>
    </submittedName>
</protein>
<proteinExistence type="predicted"/>
<reference evidence="5" key="1">
    <citation type="submission" date="2023-10" db="EMBL/GenBank/DDBJ databases">
        <authorList>
            <person name="Chen Y."/>
            <person name="Shah S."/>
            <person name="Dougan E. K."/>
            <person name="Thang M."/>
            <person name="Chan C."/>
        </authorList>
    </citation>
    <scope>NUCLEOTIDE SEQUENCE [LARGE SCALE GENOMIC DNA]</scope>
</reference>
<organism evidence="5 6">
    <name type="scientific">Prorocentrum cordatum</name>
    <dbReference type="NCBI Taxonomy" id="2364126"/>
    <lineage>
        <taxon>Eukaryota</taxon>
        <taxon>Sar</taxon>
        <taxon>Alveolata</taxon>
        <taxon>Dinophyceae</taxon>
        <taxon>Prorocentrales</taxon>
        <taxon>Prorocentraceae</taxon>
        <taxon>Prorocentrum</taxon>
    </lineage>
</organism>
<dbReference type="Proteomes" id="UP001189429">
    <property type="component" value="Unassembled WGS sequence"/>
</dbReference>
<keyword evidence="2" id="KW-0547">Nucleotide-binding</keyword>
<keyword evidence="3" id="KW-0347">Helicase</keyword>
<comment type="caution">
    <text evidence="5">The sequence shown here is derived from an EMBL/GenBank/DDBJ whole genome shotgun (WGS) entry which is preliminary data.</text>
</comment>
<accession>A0ABN9R915</accession>
<evidence type="ECO:0000256" key="1">
    <source>
        <dbReference type="ARBA" id="ARBA00004123"/>
    </source>
</evidence>
<comment type="subcellular location">
    <subcellularLocation>
        <location evidence="1">Nucleus</location>
    </subcellularLocation>
</comment>
<dbReference type="EMBL" id="CAUYUJ010005903">
    <property type="protein sequence ID" value="CAK0815394.1"/>
    <property type="molecule type" value="Genomic_DNA"/>
</dbReference>